<dbReference type="RefSeq" id="WP_191693067.1">
    <property type="nucleotide sequence ID" value="NZ_JACSQN010000002.1"/>
</dbReference>
<dbReference type="Pfam" id="PF13180">
    <property type="entry name" value="PDZ_2"/>
    <property type="match status" value="1"/>
</dbReference>
<evidence type="ECO:0000256" key="1">
    <source>
        <dbReference type="PROSITE-ProRule" id="PRU01122"/>
    </source>
</evidence>
<evidence type="ECO:0000313" key="4">
    <source>
        <dbReference type="EMBL" id="MBD7983425.1"/>
    </source>
</evidence>
<sequence>MKMKKLGLYIVALVFIAFLFVYPLDAYVSKPGGAYDLAPIVEVVGGDKNNLGSFSLMTISIGKATPISYLMSNISSKMKILPINRVRREGEDDKEYNVRQKKLMSDSQYNAITVAFDRVGIPVTVAYDGIFVAKVVEGGAADGKLQAGDKIRIVEGNTLKKPGEFAELIAGMNKGDQITVTVDRNSKQVDVDLTLSEIPKSEGKIGLGVQFQEDRELTTDPEVKMNTADIGGPSAGLMFTLEIMNQLLDEDLTKGYNIAGTGEMLPDGTVGRIGGADFKVIAADREGVEIFFAPDDELPESVRKLNPSIRTNYEEAVEMGKKIGTKMKIVPVKTVDDALAYLKELEEK</sequence>
<dbReference type="InterPro" id="IPR008269">
    <property type="entry name" value="Lon_proteolytic"/>
</dbReference>
<dbReference type="InterPro" id="IPR001478">
    <property type="entry name" value="PDZ"/>
</dbReference>
<dbReference type="EC" id="3.4.21.53" evidence="1"/>
<dbReference type="InterPro" id="IPR014721">
    <property type="entry name" value="Ribsml_uS5_D2-typ_fold_subgr"/>
</dbReference>
<name>A0ABR8U5V5_9BACL</name>
<dbReference type="Proteomes" id="UP000626786">
    <property type="component" value="Unassembled WGS sequence"/>
</dbReference>
<keyword evidence="1" id="KW-0645">Protease</keyword>
<protein>
    <recommendedName>
        <fullName evidence="1">endopeptidase La</fullName>
        <ecNumber evidence="1">3.4.21.53</ecNumber>
    </recommendedName>
</protein>
<accession>A0ABR8U5V5</accession>
<keyword evidence="1" id="KW-0378">Hydrolase</keyword>
<comment type="caution">
    <text evidence="4">The sequence shown here is derived from an EMBL/GenBank/DDBJ whole genome shotgun (WGS) entry which is preliminary data.</text>
</comment>
<evidence type="ECO:0000259" key="3">
    <source>
        <dbReference type="PROSITE" id="PS51786"/>
    </source>
</evidence>
<proteinExistence type="inferred from homology"/>
<dbReference type="EMBL" id="JACSQN010000002">
    <property type="protein sequence ID" value="MBD7983425.1"/>
    <property type="molecule type" value="Genomic_DNA"/>
</dbReference>
<gene>
    <name evidence="4" type="ORF">H9649_02435</name>
</gene>
<dbReference type="NCBIfam" id="NF041438">
    <property type="entry name" value="SepM_fam_S16"/>
    <property type="match status" value="1"/>
</dbReference>
<dbReference type="PANTHER" id="PTHR10046">
    <property type="entry name" value="ATP DEPENDENT LON PROTEASE FAMILY MEMBER"/>
    <property type="match status" value="1"/>
</dbReference>
<dbReference type="SMART" id="SM00228">
    <property type="entry name" value="PDZ"/>
    <property type="match status" value="1"/>
</dbReference>
<dbReference type="SUPFAM" id="SSF50156">
    <property type="entry name" value="PDZ domain-like"/>
    <property type="match status" value="1"/>
</dbReference>
<dbReference type="Gene3D" id="3.30.230.10">
    <property type="match status" value="1"/>
</dbReference>
<feature type="domain" description="Lon proteolytic" evidence="3">
    <location>
        <begin position="229"/>
        <end position="345"/>
    </location>
</feature>
<dbReference type="PROSITE" id="PS51786">
    <property type="entry name" value="LON_PROTEOLYTIC"/>
    <property type="match status" value="1"/>
</dbReference>
<feature type="domain" description="PDZ" evidence="2">
    <location>
        <begin position="119"/>
        <end position="160"/>
    </location>
</feature>
<feature type="active site" evidence="1">
    <location>
        <position position="279"/>
    </location>
</feature>
<dbReference type="InterPro" id="IPR027065">
    <property type="entry name" value="Lon_Prtase"/>
</dbReference>
<keyword evidence="1" id="KW-0720">Serine protease</keyword>
<comment type="catalytic activity">
    <reaction evidence="1">
        <text>Hydrolysis of proteins in presence of ATP.</text>
        <dbReference type="EC" id="3.4.21.53"/>
    </reaction>
</comment>
<reference evidence="4 5" key="1">
    <citation type="submission" date="2020-08" db="EMBL/GenBank/DDBJ databases">
        <title>A Genomic Blueprint of the Chicken Gut Microbiome.</title>
        <authorList>
            <person name="Gilroy R."/>
            <person name="Ravi A."/>
            <person name="Getino M."/>
            <person name="Pursley I."/>
            <person name="Horton D.L."/>
            <person name="Alikhan N.-F."/>
            <person name="Baker D."/>
            <person name="Gharbi K."/>
            <person name="Hall N."/>
            <person name="Watson M."/>
            <person name="Adriaenssens E.M."/>
            <person name="Foster-Nyarko E."/>
            <person name="Jarju S."/>
            <person name="Secka A."/>
            <person name="Antonio M."/>
            <person name="Oren A."/>
            <person name="Chaudhuri R."/>
            <person name="La Ragione R.M."/>
            <person name="Hildebrand F."/>
            <person name="Pallen M.J."/>
        </authorList>
    </citation>
    <scope>NUCLEOTIDE SEQUENCE [LARGE SCALE GENOMIC DNA]</scope>
    <source>
        <strain evidence="4 5">Sa2YVA2</strain>
    </source>
</reference>
<dbReference type="InterPro" id="IPR036034">
    <property type="entry name" value="PDZ_sf"/>
</dbReference>
<comment type="similarity">
    <text evidence="1">Belongs to the peptidase S16 family.</text>
</comment>
<organism evidence="4 5">
    <name type="scientific">Sporosarcina quadrami</name>
    <dbReference type="NCBI Taxonomy" id="2762234"/>
    <lineage>
        <taxon>Bacteria</taxon>
        <taxon>Bacillati</taxon>
        <taxon>Bacillota</taxon>
        <taxon>Bacilli</taxon>
        <taxon>Bacillales</taxon>
        <taxon>Caryophanaceae</taxon>
        <taxon>Sporosarcina</taxon>
    </lineage>
</organism>
<keyword evidence="5" id="KW-1185">Reference proteome</keyword>
<dbReference type="InterPro" id="IPR020568">
    <property type="entry name" value="Ribosomal_Su5_D2-typ_SF"/>
</dbReference>
<dbReference type="PROSITE" id="PS50106">
    <property type="entry name" value="PDZ"/>
    <property type="match status" value="1"/>
</dbReference>
<dbReference type="SUPFAM" id="SSF54211">
    <property type="entry name" value="Ribosomal protein S5 domain 2-like"/>
    <property type="match status" value="1"/>
</dbReference>
<feature type="active site" evidence="1">
    <location>
        <position position="234"/>
    </location>
</feature>
<dbReference type="Pfam" id="PF05362">
    <property type="entry name" value="Lon_C"/>
    <property type="match status" value="1"/>
</dbReference>
<evidence type="ECO:0000259" key="2">
    <source>
        <dbReference type="PROSITE" id="PS50106"/>
    </source>
</evidence>
<evidence type="ECO:0000313" key="5">
    <source>
        <dbReference type="Proteomes" id="UP000626786"/>
    </source>
</evidence>